<feature type="signal peptide" evidence="2">
    <location>
        <begin position="1"/>
        <end position="18"/>
    </location>
</feature>
<organism evidence="3 4">
    <name type="scientific">Jeotgalicoccus meleagridis</name>
    <dbReference type="NCBI Taxonomy" id="2759181"/>
    <lineage>
        <taxon>Bacteria</taxon>
        <taxon>Bacillati</taxon>
        <taxon>Bacillota</taxon>
        <taxon>Bacilli</taxon>
        <taxon>Bacillales</taxon>
        <taxon>Staphylococcaceae</taxon>
        <taxon>Jeotgalicoccus</taxon>
    </lineage>
</organism>
<dbReference type="Proteomes" id="UP000589351">
    <property type="component" value="Unassembled WGS sequence"/>
</dbReference>
<keyword evidence="2" id="KW-0732">Signal</keyword>
<dbReference type="InterPro" id="IPR036699">
    <property type="entry name" value="YehR-like_sf"/>
</dbReference>
<dbReference type="SUPFAM" id="SSF160704">
    <property type="entry name" value="YehR-like"/>
    <property type="match status" value="1"/>
</dbReference>
<reference evidence="3 4" key="1">
    <citation type="submission" date="2020-07" db="EMBL/GenBank/DDBJ databases">
        <authorList>
            <person name="Criscuolo A."/>
        </authorList>
    </citation>
    <scope>NUCLEOTIDE SEQUENCE [LARGE SCALE GENOMIC DNA]</scope>
    <source>
        <strain evidence="3">CIP111649</strain>
    </source>
</reference>
<comment type="caution">
    <text evidence="3">The sequence shown here is derived from an EMBL/GenBank/DDBJ whole genome shotgun (WGS) entry which is preliminary data.</text>
</comment>
<dbReference type="PIRSF" id="PIRSF006187">
    <property type="entry name" value="DUF1307"/>
    <property type="match status" value="1"/>
</dbReference>
<dbReference type="Pfam" id="PF06998">
    <property type="entry name" value="DUF1307"/>
    <property type="match status" value="1"/>
</dbReference>
<gene>
    <name evidence="3" type="primary">yehR_1</name>
    <name evidence="3" type="ORF">JEODO184_00254</name>
</gene>
<feature type="region of interest" description="Disordered" evidence="1">
    <location>
        <begin position="122"/>
        <end position="148"/>
    </location>
</feature>
<protein>
    <submittedName>
        <fullName evidence="3">Putative lipoprotein YehR</fullName>
    </submittedName>
</protein>
<dbReference type="InterPro" id="IPR009736">
    <property type="entry name" value="DUF1307"/>
</dbReference>
<evidence type="ECO:0000256" key="1">
    <source>
        <dbReference type="SAM" id="MobiDB-lite"/>
    </source>
</evidence>
<dbReference type="EMBL" id="CAJEWD010000003">
    <property type="protein sequence ID" value="CAD2071464.1"/>
    <property type="molecule type" value="Genomic_DNA"/>
</dbReference>
<feature type="chain" id="PRO_5038489020" evidence="2">
    <location>
        <begin position="19"/>
        <end position="148"/>
    </location>
</feature>
<dbReference type="Gene3D" id="3.30.1830.10">
    <property type="entry name" value="YehR-like"/>
    <property type="match status" value="1"/>
</dbReference>
<accession>A0A6V7R323</accession>
<dbReference type="PROSITE" id="PS51257">
    <property type="entry name" value="PROKAR_LIPOPROTEIN"/>
    <property type="match status" value="1"/>
</dbReference>
<dbReference type="AlphaFoldDB" id="A0A6V7R323"/>
<evidence type="ECO:0000313" key="3">
    <source>
        <dbReference type="EMBL" id="CAD2071464.1"/>
    </source>
</evidence>
<evidence type="ECO:0000256" key="2">
    <source>
        <dbReference type="SAM" id="SignalP"/>
    </source>
</evidence>
<evidence type="ECO:0000313" key="4">
    <source>
        <dbReference type="Proteomes" id="UP000589351"/>
    </source>
</evidence>
<sequence length="148" mass="16513">MKKAWMLFVLAMVTVVLAACGSEETRTFEMEDTGLTSTLTYTYSGDEVTSQTAENVLNYEELGIEKADAEEILNPVAEQYEGLEGIEYSIEYGDEEAVESIEINYEELDYEKAQGVEGIQLEGNPEDGVSMEKSAEMVEEQGYTEVEE</sequence>
<dbReference type="RefSeq" id="WP_185124819.1">
    <property type="nucleotide sequence ID" value="NZ_CAJEWD010000003.1"/>
</dbReference>
<keyword evidence="4" id="KW-1185">Reference proteome</keyword>
<proteinExistence type="predicted"/>
<keyword evidence="3" id="KW-0449">Lipoprotein</keyword>
<name>A0A6V7R323_9STAP</name>